<dbReference type="EMBL" id="SRLO01000842">
    <property type="protein sequence ID" value="TNN45523.1"/>
    <property type="molecule type" value="Genomic_DNA"/>
</dbReference>
<reference evidence="2 3" key="1">
    <citation type="submission" date="2019-03" db="EMBL/GenBank/DDBJ databases">
        <title>First draft genome of Liparis tanakae, snailfish: a comprehensive survey of snailfish specific genes.</title>
        <authorList>
            <person name="Kim W."/>
            <person name="Song I."/>
            <person name="Jeong J.-H."/>
            <person name="Kim D."/>
            <person name="Kim S."/>
            <person name="Ryu S."/>
            <person name="Song J.Y."/>
            <person name="Lee S.K."/>
        </authorList>
    </citation>
    <scope>NUCLEOTIDE SEQUENCE [LARGE SCALE GENOMIC DNA]</scope>
    <source>
        <tissue evidence="2">Muscle</tissue>
    </source>
</reference>
<comment type="caution">
    <text evidence="2">The sequence shown here is derived from an EMBL/GenBank/DDBJ whole genome shotgun (WGS) entry which is preliminary data.</text>
</comment>
<protein>
    <submittedName>
        <fullName evidence="2">Uncharacterized protein</fullName>
    </submittedName>
</protein>
<evidence type="ECO:0000313" key="3">
    <source>
        <dbReference type="Proteomes" id="UP000314294"/>
    </source>
</evidence>
<sequence>MEREAKLYICMAMAKSSRLLRNWKNDLNSSKGWLEEQHLLQETEEEEKRRKNRGISAQRRLRVNTGDNTHILLTQSLVVRLTGLSATSYLLLGFHGGDGWEQSVDAAAPHPLPASAARHVAVEVKRRGASRRETHPDRQTPSCPSSSGRLTIDELVSRRRPDVYLSGQRCHSAESGHCCCCCCRCAAGGL</sequence>
<feature type="compositionally biased region" description="Polar residues" evidence="1">
    <location>
        <begin position="139"/>
        <end position="149"/>
    </location>
</feature>
<feature type="region of interest" description="Disordered" evidence="1">
    <location>
        <begin position="126"/>
        <end position="151"/>
    </location>
</feature>
<gene>
    <name evidence="2" type="ORF">EYF80_044275</name>
</gene>
<evidence type="ECO:0000313" key="2">
    <source>
        <dbReference type="EMBL" id="TNN45523.1"/>
    </source>
</evidence>
<name>A0A4Z2FXQ8_9TELE</name>
<organism evidence="2 3">
    <name type="scientific">Liparis tanakae</name>
    <name type="common">Tanaka's snailfish</name>
    <dbReference type="NCBI Taxonomy" id="230148"/>
    <lineage>
        <taxon>Eukaryota</taxon>
        <taxon>Metazoa</taxon>
        <taxon>Chordata</taxon>
        <taxon>Craniata</taxon>
        <taxon>Vertebrata</taxon>
        <taxon>Euteleostomi</taxon>
        <taxon>Actinopterygii</taxon>
        <taxon>Neopterygii</taxon>
        <taxon>Teleostei</taxon>
        <taxon>Neoteleostei</taxon>
        <taxon>Acanthomorphata</taxon>
        <taxon>Eupercaria</taxon>
        <taxon>Perciformes</taxon>
        <taxon>Cottioidei</taxon>
        <taxon>Cottales</taxon>
        <taxon>Liparidae</taxon>
        <taxon>Liparis</taxon>
    </lineage>
</organism>
<dbReference type="Proteomes" id="UP000314294">
    <property type="component" value="Unassembled WGS sequence"/>
</dbReference>
<proteinExistence type="predicted"/>
<evidence type="ECO:0000256" key="1">
    <source>
        <dbReference type="SAM" id="MobiDB-lite"/>
    </source>
</evidence>
<dbReference type="AlphaFoldDB" id="A0A4Z2FXQ8"/>
<feature type="compositionally biased region" description="Basic and acidic residues" evidence="1">
    <location>
        <begin position="126"/>
        <end position="138"/>
    </location>
</feature>
<keyword evidence="3" id="KW-1185">Reference proteome</keyword>
<accession>A0A4Z2FXQ8</accession>